<comment type="caution">
    <text evidence="1">The sequence shown here is derived from an EMBL/GenBank/DDBJ whole genome shotgun (WGS) entry which is preliminary data.</text>
</comment>
<keyword evidence="2" id="KW-1185">Reference proteome</keyword>
<protein>
    <submittedName>
        <fullName evidence="1">Uncharacterized protein</fullName>
    </submittedName>
</protein>
<dbReference type="Proteomes" id="UP000477488">
    <property type="component" value="Unassembled WGS sequence"/>
</dbReference>
<organism evidence="1 2">
    <name type="scientific">Desulfovibrio porci</name>
    <dbReference type="NCBI Taxonomy" id="2605782"/>
    <lineage>
        <taxon>Bacteria</taxon>
        <taxon>Pseudomonadati</taxon>
        <taxon>Thermodesulfobacteriota</taxon>
        <taxon>Desulfovibrionia</taxon>
        <taxon>Desulfovibrionales</taxon>
        <taxon>Desulfovibrionaceae</taxon>
        <taxon>Desulfovibrio</taxon>
    </lineage>
</organism>
<gene>
    <name evidence="1" type="ORF">FYJ44_08770</name>
</gene>
<sequence length="76" mass="8933">MQHERELLRRYRAEDFRGLLRETHMLLVGLVKVMKNTHHDVRVKGYVIANLGCLLEQVSALVLRMKNVYNKVESVN</sequence>
<reference evidence="1 2" key="1">
    <citation type="submission" date="2019-09" db="EMBL/GenBank/DDBJ databases">
        <title>In-depth cultivation of the pig gut microbiome towards novel bacterial diversity and tailored functional studies.</title>
        <authorList>
            <person name="Wylensek D."/>
            <person name="Hitch T.C.A."/>
            <person name="Clavel T."/>
        </authorList>
    </citation>
    <scope>NUCLEOTIDE SEQUENCE [LARGE SCALE GENOMIC DNA]</scope>
    <source>
        <strain evidence="1 2">PG-178-WT-4</strain>
    </source>
</reference>
<evidence type="ECO:0000313" key="1">
    <source>
        <dbReference type="EMBL" id="MSS28128.1"/>
    </source>
</evidence>
<dbReference type="EMBL" id="VUMH01000008">
    <property type="protein sequence ID" value="MSS28128.1"/>
    <property type="molecule type" value="Genomic_DNA"/>
</dbReference>
<accession>A0A6L5XLX1</accession>
<dbReference type="AlphaFoldDB" id="A0A6L5XLX1"/>
<proteinExistence type="predicted"/>
<evidence type="ECO:0000313" key="2">
    <source>
        <dbReference type="Proteomes" id="UP000477488"/>
    </source>
</evidence>
<name>A0A6L5XLX1_9BACT</name>